<proteinExistence type="predicted"/>
<sequence>MKTGWGSAEESAACGRYTGVGSAAGRFFLQKLYQKPISFFTEMAYDKKENETYQKY</sequence>
<dbReference type="Proteomes" id="UP000824101">
    <property type="component" value="Unassembled WGS sequence"/>
</dbReference>
<comment type="caution">
    <text evidence="1">The sequence shown here is derived from an EMBL/GenBank/DDBJ whole genome shotgun (WGS) entry which is preliminary data.</text>
</comment>
<gene>
    <name evidence="1" type="ORF">IAA17_09005</name>
</gene>
<dbReference type="EMBL" id="DXBC01000143">
    <property type="protein sequence ID" value="HIZ79910.1"/>
    <property type="molecule type" value="Genomic_DNA"/>
</dbReference>
<name>A0A9D2K5I6_9FIRM</name>
<accession>A0A9D2K5I6</accession>
<organism evidence="1 2">
    <name type="scientific">Candidatus Lachnoclostridium stercorigallinarum</name>
    <dbReference type="NCBI Taxonomy" id="2838634"/>
    <lineage>
        <taxon>Bacteria</taxon>
        <taxon>Bacillati</taxon>
        <taxon>Bacillota</taxon>
        <taxon>Clostridia</taxon>
        <taxon>Lachnospirales</taxon>
        <taxon>Lachnospiraceae</taxon>
    </lineage>
</organism>
<evidence type="ECO:0000313" key="2">
    <source>
        <dbReference type="Proteomes" id="UP000824101"/>
    </source>
</evidence>
<evidence type="ECO:0000313" key="1">
    <source>
        <dbReference type="EMBL" id="HIZ79910.1"/>
    </source>
</evidence>
<reference evidence="1" key="1">
    <citation type="journal article" date="2021" name="PeerJ">
        <title>Extensive microbial diversity within the chicken gut microbiome revealed by metagenomics and culture.</title>
        <authorList>
            <person name="Gilroy R."/>
            <person name="Ravi A."/>
            <person name="Getino M."/>
            <person name="Pursley I."/>
            <person name="Horton D.L."/>
            <person name="Alikhan N.F."/>
            <person name="Baker D."/>
            <person name="Gharbi K."/>
            <person name="Hall N."/>
            <person name="Watson M."/>
            <person name="Adriaenssens E.M."/>
            <person name="Foster-Nyarko E."/>
            <person name="Jarju S."/>
            <person name="Secka A."/>
            <person name="Antonio M."/>
            <person name="Oren A."/>
            <person name="Chaudhuri R.R."/>
            <person name="La Ragione R."/>
            <person name="Hildebrand F."/>
            <person name="Pallen M.J."/>
        </authorList>
    </citation>
    <scope>NUCLEOTIDE SEQUENCE</scope>
    <source>
        <strain evidence="1">ChiBcec1-1093</strain>
    </source>
</reference>
<reference evidence="1" key="2">
    <citation type="submission" date="2021-04" db="EMBL/GenBank/DDBJ databases">
        <authorList>
            <person name="Gilroy R."/>
        </authorList>
    </citation>
    <scope>NUCLEOTIDE SEQUENCE</scope>
    <source>
        <strain evidence="1">ChiBcec1-1093</strain>
    </source>
</reference>
<protein>
    <submittedName>
        <fullName evidence="1">Uncharacterized protein</fullName>
    </submittedName>
</protein>
<dbReference type="AlphaFoldDB" id="A0A9D2K5I6"/>